<comment type="catalytic activity">
    <reaction evidence="10">
        <text>2 [molybdopterin-synthase sulfur-carrier protein]-C-terminal-Gly-aminoethanethioate + cyclic pyranopterin phosphate + H2O = molybdopterin + 2 [molybdopterin-synthase sulfur-carrier protein]-C-terminal Gly-Gly + 2 H(+)</text>
        <dbReference type="Rhea" id="RHEA:26333"/>
        <dbReference type="Rhea" id="RHEA-COMP:12202"/>
        <dbReference type="Rhea" id="RHEA-COMP:19907"/>
        <dbReference type="ChEBI" id="CHEBI:15377"/>
        <dbReference type="ChEBI" id="CHEBI:15378"/>
        <dbReference type="ChEBI" id="CHEBI:58698"/>
        <dbReference type="ChEBI" id="CHEBI:59648"/>
        <dbReference type="ChEBI" id="CHEBI:90778"/>
        <dbReference type="ChEBI" id="CHEBI:232372"/>
        <dbReference type="EC" id="2.8.1.12"/>
    </reaction>
</comment>
<comment type="caution">
    <text evidence="11">The sequence shown here is derived from an EMBL/GenBank/DDBJ whole genome shotgun (WGS) entry which is preliminary data.</text>
</comment>
<evidence type="ECO:0000256" key="4">
    <source>
        <dbReference type="ARBA" id="ARBA00013858"/>
    </source>
</evidence>
<dbReference type="Pfam" id="PF02391">
    <property type="entry name" value="MoaE"/>
    <property type="match status" value="1"/>
</dbReference>
<proteinExistence type="inferred from homology"/>
<keyword evidence="12" id="KW-1185">Reference proteome</keyword>
<evidence type="ECO:0000313" key="12">
    <source>
        <dbReference type="Proteomes" id="UP001209681"/>
    </source>
</evidence>
<comment type="subunit">
    <text evidence="5">Heterotetramer of 2 MoaD subunits and 2 MoaE subunits. Also stable as homodimer. The enzyme changes between these two forms during catalysis.</text>
</comment>
<gene>
    <name evidence="11" type="ORF">OOT00_11955</name>
</gene>
<reference evidence="11 12" key="1">
    <citation type="submission" date="2022-11" db="EMBL/GenBank/DDBJ databases">
        <title>Desulfobotulus tamanensis H1 sp. nov. - anaerobic, alkaliphilic, sulphate reducing bacterium isolated from terrestrial mud volcano.</title>
        <authorList>
            <person name="Frolova A."/>
            <person name="Merkel A.Y."/>
            <person name="Slobodkin A.I."/>
        </authorList>
    </citation>
    <scope>NUCLEOTIDE SEQUENCE [LARGE SCALE GENOMIC DNA]</scope>
    <source>
        <strain evidence="11 12">H1</strain>
    </source>
</reference>
<dbReference type="InterPro" id="IPR003448">
    <property type="entry name" value="Mopterin_biosynth_MoaE"/>
</dbReference>
<evidence type="ECO:0000256" key="6">
    <source>
        <dbReference type="ARBA" id="ARBA00029745"/>
    </source>
</evidence>
<comment type="similarity">
    <text evidence="2">Belongs to the MoaE family.</text>
</comment>
<dbReference type="Proteomes" id="UP001209681">
    <property type="component" value="Unassembled WGS sequence"/>
</dbReference>
<dbReference type="RefSeq" id="WP_265425607.1">
    <property type="nucleotide sequence ID" value="NZ_JAPFPW010000014.1"/>
</dbReference>
<evidence type="ECO:0000256" key="5">
    <source>
        <dbReference type="ARBA" id="ARBA00026066"/>
    </source>
</evidence>
<comment type="pathway">
    <text evidence="1">Cofactor biosynthesis; molybdopterin biosynthesis.</text>
</comment>
<sequence length="120" mass="13406">MTLSLQDLLNEIKKNPRFPQAGMVLCHNGVVRETSRDGRKVTGLRVSVDSSRLAEIIHKAKAMPGILDVLVHIFKDKPLKVGDDVMYIVVAGDIREHVIHALTSTLESIKKEATQKTEFF</sequence>
<evidence type="ECO:0000256" key="1">
    <source>
        <dbReference type="ARBA" id="ARBA00005046"/>
    </source>
</evidence>
<organism evidence="11 12">
    <name type="scientific">Desulfobotulus pelophilus</name>
    <dbReference type="NCBI Taxonomy" id="2823377"/>
    <lineage>
        <taxon>Bacteria</taxon>
        <taxon>Pseudomonadati</taxon>
        <taxon>Thermodesulfobacteriota</taxon>
        <taxon>Desulfobacteria</taxon>
        <taxon>Desulfobacterales</taxon>
        <taxon>Desulfobacteraceae</taxon>
        <taxon>Desulfobotulus</taxon>
    </lineage>
</organism>
<name>A0ABT3NB97_9BACT</name>
<dbReference type="EC" id="2.8.1.12" evidence="3"/>
<accession>A0ABT3NB97</accession>
<dbReference type="Gene3D" id="3.90.1170.40">
    <property type="entry name" value="Molybdopterin biosynthesis MoaE subunit"/>
    <property type="match status" value="1"/>
</dbReference>
<evidence type="ECO:0000256" key="3">
    <source>
        <dbReference type="ARBA" id="ARBA00011950"/>
    </source>
</evidence>
<dbReference type="SUPFAM" id="SSF54690">
    <property type="entry name" value="Molybdopterin synthase subunit MoaE"/>
    <property type="match status" value="1"/>
</dbReference>
<evidence type="ECO:0000256" key="8">
    <source>
        <dbReference type="ARBA" id="ARBA00030781"/>
    </source>
</evidence>
<evidence type="ECO:0000313" key="11">
    <source>
        <dbReference type="EMBL" id="MCW7754695.1"/>
    </source>
</evidence>
<evidence type="ECO:0000256" key="9">
    <source>
        <dbReference type="ARBA" id="ARBA00032474"/>
    </source>
</evidence>
<dbReference type="InterPro" id="IPR036563">
    <property type="entry name" value="MoaE_sf"/>
</dbReference>
<evidence type="ECO:0000256" key="10">
    <source>
        <dbReference type="ARBA" id="ARBA00049878"/>
    </source>
</evidence>
<evidence type="ECO:0000256" key="2">
    <source>
        <dbReference type="ARBA" id="ARBA00005426"/>
    </source>
</evidence>
<protein>
    <recommendedName>
        <fullName evidence="4">Molybdopterin synthase catalytic subunit</fullName>
        <ecNumber evidence="3">2.8.1.12</ecNumber>
    </recommendedName>
    <alternativeName>
        <fullName evidence="8">MPT synthase subunit 2</fullName>
    </alternativeName>
    <alternativeName>
        <fullName evidence="6">Molybdenum cofactor biosynthesis protein E</fullName>
    </alternativeName>
    <alternativeName>
        <fullName evidence="7">Molybdopterin-converting factor large subunit</fullName>
    </alternativeName>
    <alternativeName>
        <fullName evidence="9">Molybdopterin-converting factor subunit 2</fullName>
    </alternativeName>
</protein>
<dbReference type="EMBL" id="JAPFPW010000014">
    <property type="protein sequence ID" value="MCW7754695.1"/>
    <property type="molecule type" value="Genomic_DNA"/>
</dbReference>
<evidence type="ECO:0000256" key="7">
    <source>
        <dbReference type="ARBA" id="ARBA00030407"/>
    </source>
</evidence>